<evidence type="ECO:0000313" key="1">
    <source>
        <dbReference type="EMBL" id="KAG0305184.1"/>
    </source>
</evidence>
<organism evidence="1 2">
    <name type="scientific">Linnemannia gamsii</name>
    <dbReference type="NCBI Taxonomy" id="64522"/>
    <lineage>
        <taxon>Eukaryota</taxon>
        <taxon>Fungi</taxon>
        <taxon>Fungi incertae sedis</taxon>
        <taxon>Mucoromycota</taxon>
        <taxon>Mortierellomycotina</taxon>
        <taxon>Mortierellomycetes</taxon>
        <taxon>Mortierellales</taxon>
        <taxon>Mortierellaceae</taxon>
        <taxon>Linnemannia</taxon>
    </lineage>
</organism>
<reference evidence="1" key="1">
    <citation type="journal article" date="2020" name="Fungal Divers.">
        <title>Resolving the Mortierellaceae phylogeny through synthesis of multi-gene phylogenetics and phylogenomics.</title>
        <authorList>
            <person name="Vandepol N."/>
            <person name="Liber J."/>
            <person name="Desiro A."/>
            <person name="Na H."/>
            <person name="Kennedy M."/>
            <person name="Barry K."/>
            <person name="Grigoriev I.V."/>
            <person name="Miller A.N."/>
            <person name="O'Donnell K."/>
            <person name="Stajich J.E."/>
            <person name="Bonito G."/>
        </authorList>
    </citation>
    <scope>NUCLEOTIDE SEQUENCE</scope>
    <source>
        <strain evidence="1">NVP60</strain>
    </source>
</reference>
<keyword evidence="2" id="KW-1185">Reference proteome</keyword>
<dbReference type="AlphaFoldDB" id="A0A9P6R0X7"/>
<name>A0A9P6R0X7_9FUNG</name>
<dbReference type="EMBL" id="JAAAIN010001239">
    <property type="protein sequence ID" value="KAG0305184.1"/>
    <property type="molecule type" value="Genomic_DNA"/>
</dbReference>
<dbReference type="Proteomes" id="UP000823405">
    <property type="component" value="Unassembled WGS sequence"/>
</dbReference>
<evidence type="ECO:0000313" key="2">
    <source>
        <dbReference type="Proteomes" id="UP000823405"/>
    </source>
</evidence>
<gene>
    <name evidence="1" type="ORF">BGZ97_001198</name>
</gene>
<proteinExistence type="predicted"/>
<sequence>MTDNQLFRILLPLIRDGLRAEGVINIAIKQQYQPTQQGISSSPMILLHKIGDYRYGYPQRKSLWDQDAKAFIHTESVLIETTFQVNALTPKNPDQPYLLTASDILNLVAIILQSDATRQTLQAHEIGIYRVRDLRQIYFVDDRDQFSASPSFDFTLTHSRTLKSHITSGVGAAAGVRQRDLIGRFFTTNALLPPKAIIEFDNADEVGRYFGTASEEYARASFYFSWISKNVTCPKKISFARWVNTETPPMIFGAAITTPLAEFKEIKAGTLTITLGADTHIVKKLSFENITSLSDVAAVVQAGIRKAGTGPLWADAVVTFDAVNSRFNFTTTNASANTKIAISEGTINHLLGWNERAIFADGALVESVSEVLTASTDKSNNFGSFAFMPTLSKDEVVEAATWNAAQNVMYQFQARILSADALMYYEALKGYAGTGLTLASAAHEYPEQLPMMILAATDYSRRNATQSYMFQSAALTPSVTEPAESDRLDALRINYYGRSQKSGQMLDFYQRGVLMGGASAPTSMNDYANEQWLKDATGSALMELLMSLAKVSANAQGRGQLITTLQSVINQALLNGTISVGKNINNTQQLYITSMTGDDNAWRQVQTIGYWLDCVMEPVVTEDSRTEYKAVYTLIYSKDDAIRKIDGAHFAPESDPFDVPIIQIKETKMGLNGDLVAWSKPSPISATLNLISPSDDDINMAILLEANRVGRGKRSARDVITMTAIYSDGRPPQILTEGVITGGMPANSTMAGEDRTYILSKFPAIAGREIVTQYPISAVPRLGDYKTNEALMLKIMGFVAAPVDNSQLRLSTAALVNNHVPDCETLMKIEIHMLDYNTSFFSSGKISTFLSNVEGKAEAWITKMWTDLSERFFPKAAPRSKN</sequence>
<protein>
    <submittedName>
        <fullName evidence="1">Uncharacterized protein</fullName>
    </submittedName>
</protein>
<accession>A0A9P6R0X7</accession>
<dbReference type="InterPro" id="IPR021808">
    <property type="entry name" value="DUF3383"/>
</dbReference>
<dbReference type="Pfam" id="PF11863">
    <property type="entry name" value="DUF3383"/>
    <property type="match status" value="1"/>
</dbReference>
<comment type="caution">
    <text evidence="1">The sequence shown here is derived from an EMBL/GenBank/DDBJ whole genome shotgun (WGS) entry which is preliminary data.</text>
</comment>